<dbReference type="PANTHER" id="PTHR38043">
    <property type="entry name" value="PROTEIN HEMX"/>
    <property type="match status" value="1"/>
</dbReference>
<accession>A0A078LAG8</accession>
<keyword evidence="3" id="KW-0812">Transmembrane</keyword>
<organism evidence="4">
    <name type="scientific">Citrobacter koseri</name>
    <name type="common">Citrobacter diversus</name>
    <dbReference type="NCBI Taxonomy" id="545"/>
    <lineage>
        <taxon>Bacteria</taxon>
        <taxon>Pseudomonadati</taxon>
        <taxon>Pseudomonadota</taxon>
        <taxon>Gammaproteobacteria</taxon>
        <taxon>Enterobacterales</taxon>
        <taxon>Enterobacteriaceae</taxon>
        <taxon>Citrobacter</taxon>
    </lineage>
</organism>
<keyword evidence="1" id="KW-0175">Coiled coil</keyword>
<feature type="compositionally biased region" description="Basic and acidic residues" evidence="2">
    <location>
        <begin position="1"/>
        <end position="18"/>
    </location>
</feature>
<dbReference type="GO" id="GO:0032259">
    <property type="term" value="P:methylation"/>
    <property type="evidence" value="ECO:0007669"/>
    <property type="project" value="UniProtKB-KW"/>
</dbReference>
<feature type="coiled-coil region" evidence="1">
    <location>
        <begin position="87"/>
        <end position="121"/>
    </location>
</feature>
<dbReference type="PATRIC" id="fig|545.12.peg.122"/>
<protein>
    <submittedName>
        <fullName evidence="4">Uroporphyrinogen-III C-methyltransferase</fullName>
    </submittedName>
</protein>
<dbReference type="Pfam" id="PF04375">
    <property type="entry name" value="HemX"/>
    <property type="match status" value="1"/>
</dbReference>
<dbReference type="GO" id="GO:0008168">
    <property type="term" value="F:methyltransferase activity"/>
    <property type="evidence" value="ECO:0007669"/>
    <property type="project" value="UniProtKB-KW"/>
</dbReference>
<name>A0A078LAG8_CITKO</name>
<evidence type="ECO:0000256" key="3">
    <source>
        <dbReference type="SAM" id="Phobius"/>
    </source>
</evidence>
<feature type="region of interest" description="Disordered" evidence="2">
    <location>
        <begin position="1"/>
        <end position="30"/>
    </location>
</feature>
<evidence type="ECO:0000256" key="1">
    <source>
        <dbReference type="SAM" id="Coils"/>
    </source>
</evidence>
<proteinExistence type="predicted"/>
<dbReference type="NCBIfam" id="NF008173">
    <property type="entry name" value="PRK10920.1"/>
    <property type="match status" value="1"/>
</dbReference>
<keyword evidence="4" id="KW-0489">Methyltransferase</keyword>
<evidence type="ECO:0000256" key="2">
    <source>
        <dbReference type="SAM" id="MobiDB-lite"/>
    </source>
</evidence>
<feature type="transmembrane region" description="Helical" evidence="3">
    <location>
        <begin position="36"/>
        <end position="57"/>
    </location>
</feature>
<feature type="region of interest" description="Disordered" evidence="2">
    <location>
        <begin position="370"/>
        <end position="393"/>
    </location>
</feature>
<keyword evidence="3" id="KW-0472">Membrane</keyword>
<keyword evidence="4" id="KW-0808">Transferase</keyword>
<dbReference type="InterPro" id="IPR007470">
    <property type="entry name" value="HemX"/>
</dbReference>
<evidence type="ECO:0000313" key="4">
    <source>
        <dbReference type="EMBL" id="CDZ82071.1"/>
    </source>
</evidence>
<gene>
    <name evidence="4" type="primary">hemX</name>
    <name evidence="4" type="ORF">BN1086_00132</name>
</gene>
<dbReference type="EMBL" id="LK931336">
    <property type="protein sequence ID" value="CDZ82071.1"/>
    <property type="molecule type" value="Genomic_DNA"/>
</dbReference>
<reference evidence="4" key="1">
    <citation type="submission" date="2014-06" db="EMBL/GenBank/DDBJ databases">
        <authorList>
            <person name="Urmite Genomes Urmite Genomes"/>
        </authorList>
    </citation>
    <scope>NUCLEOTIDE SEQUENCE</scope>
</reference>
<keyword evidence="3" id="KW-1133">Transmembrane helix</keyword>
<dbReference type="PANTHER" id="PTHR38043:SF1">
    <property type="entry name" value="PROTEIN HEMX"/>
    <property type="match status" value="1"/>
</dbReference>
<sequence>MTEQEKSSAVVEETREAVETTPQPVNAEKKSKNGAALVLSAVAIAIALAAGVGLYGWGKQQAVKQTATSDALVNQLTALQKAQESQKTELEGIIKQQATQLDDANRQQAALAKQLDEVQQKVATISGSDAKTWLLAQSDFLVKLAGRKLWSDQDVTTAAALLKSADASLADMNDPSLIAARRAITDDIASLSAVVQVDYDGIILKVNQLSNQIDNLRLADNDTDDSPMDSDSSELSSSISEWRVNLQKSWQNFMDSFITIRRRDDTAVPLLAPNQDVYLRENIRSRLLVAAQAVPRHQEETYRQALDNVSTWVRAYYDTDDATTKAFLDDVDKLSQQSITMDVPETLQSQPILEKLMQTRVRNLLAQPAAATTEAAQAPAPQAEAPAAAPQGE</sequence>
<dbReference type="AlphaFoldDB" id="A0A078LAG8"/>